<dbReference type="Proteomes" id="UP001055811">
    <property type="component" value="Linkage Group LG06"/>
</dbReference>
<evidence type="ECO:0000313" key="2">
    <source>
        <dbReference type="Proteomes" id="UP001055811"/>
    </source>
</evidence>
<proteinExistence type="predicted"/>
<evidence type="ECO:0000313" key="1">
    <source>
        <dbReference type="EMBL" id="KAI3720584.1"/>
    </source>
</evidence>
<accession>A0ACB9BDK6</accession>
<gene>
    <name evidence="1" type="ORF">L2E82_31573</name>
</gene>
<keyword evidence="2" id="KW-1185">Reference proteome</keyword>
<organism evidence="1 2">
    <name type="scientific">Cichorium intybus</name>
    <name type="common">Chicory</name>
    <dbReference type="NCBI Taxonomy" id="13427"/>
    <lineage>
        <taxon>Eukaryota</taxon>
        <taxon>Viridiplantae</taxon>
        <taxon>Streptophyta</taxon>
        <taxon>Embryophyta</taxon>
        <taxon>Tracheophyta</taxon>
        <taxon>Spermatophyta</taxon>
        <taxon>Magnoliopsida</taxon>
        <taxon>eudicotyledons</taxon>
        <taxon>Gunneridae</taxon>
        <taxon>Pentapetalae</taxon>
        <taxon>asterids</taxon>
        <taxon>campanulids</taxon>
        <taxon>Asterales</taxon>
        <taxon>Asteraceae</taxon>
        <taxon>Cichorioideae</taxon>
        <taxon>Cichorieae</taxon>
        <taxon>Cichoriinae</taxon>
        <taxon>Cichorium</taxon>
    </lineage>
</organism>
<reference evidence="1 2" key="2">
    <citation type="journal article" date="2022" name="Mol. Ecol. Resour.">
        <title>The genomes of chicory, endive, great burdock and yacon provide insights into Asteraceae paleo-polyploidization history and plant inulin production.</title>
        <authorList>
            <person name="Fan W."/>
            <person name="Wang S."/>
            <person name="Wang H."/>
            <person name="Wang A."/>
            <person name="Jiang F."/>
            <person name="Liu H."/>
            <person name="Zhao H."/>
            <person name="Xu D."/>
            <person name="Zhang Y."/>
        </authorList>
    </citation>
    <scope>NUCLEOTIDE SEQUENCE [LARGE SCALE GENOMIC DNA]</scope>
    <source>
        <strain evidence="2">cv. Punajuju</strain>
        <tissue evidence="1">Leaves</tissue>
    </source>
</reference>
<comment type="caution">
    <text evidence="1">The sequence shown here is derived from an EMBL/GenBank/DDBJ whole genome shotgun (WGS) entry which is preliminary data.</text>
</comment>
<protein>
    <submittedName>
        <fullName evidence="1">Uncharacterized protein</fullName>
    </submittedName>
</protein>
<reference evidence="2" key="1">
    <citation type="journal article" date="2022" name="Mol. Ecol. Resour.">
        <title>The genomes of chicory, endive, great burdock and yacon provide insights into Asteraceae palaeo-polyploidization history and plant inulin production.</title>
        <authorList>
            <person name="Fan W."/>
            <person name="Wang S."/>
            <person name="Wang H."/>
            <person name="Wang A."/>
            <person name="Jiang F."/>
            <person name="Liu H."/>
            <person name="Zhao H."/>
            <person name="Xu D."/>
            <person name="Zhang Y."/>
        </authorList>
    </citation>
    <scope>NUCLEOTIDE SEQUENCE [LARGE SCALE GENOMIC DNA]</scope>
    <source>
        <strain evidence="2">cv. Punajuju</strain>
    </source>
</reference>
<sequence length="77" mass="8851">MDNVNVPFEMHEVHQDSESKDNIYNNTTAVTKIILFHDICEFSCFLFSSNYHLIFVVVVAYLLVPLSTVCLPSQIQK</sequence>
<dbReference type="EMBL" id="CM042014">
    <property type="protein sequence ID" value="KAI3720584.1"/>
    <property type="molecule type" value="Genomic_DNA"/>
</dbReference>
<name>A0ACB9BDK6_CICIN</name>